<feature type="transmembrane region" description="Helical" evidence="8">
    <location>
        <begin position="69"/>
        <end position="91"/>
    </location>
</feature>
<dbReference type="InterPro" id="IPR035906">
    <property type="entry name" value="MetI-like_sf"/>
</dbReference>
<evidence type="ECO:0000256" key="8">
    <source>
        <dbReference type="RuleBase" id="RU363032"/>
    </source>
</evidence>
<feature type="transmembrane region" description="Helical" evidence="8">
    <location>
        <begin position="7"/>
        <end position="33"/>
    </location>
</feature>
<evidence type="ECO:0000256" key="1">
    <source>
        <dbReference type="ARBA" id="ARBA00004651"/>
    </source>
</evidence>
<feature type="transmembrane region" description="Helical" evidence="8">
    <location>
        <begin position="150"/>
        <end position="170"/>
    </location>
</feature>
<feature type="transmembrane region" description="Helical" evidence="8">
    <location>
        <begin position="98"/>
        <end position="122"/>
    </location>
</feature>
<evidence type="ECO:0000313" key="10">
    <source>
        <dbReference type="EMBL" id="SFE86738.1"/>
    </source>
</evidence>
<dbReference type="RefSeq" id="WP_091661903.1">
    <property type="nucleotide sequence ID" value="NZ_FONT01000005.1"/>
</dbReference>
<feature type="transmembrane region" description="Helical" evidence="8">
    <location>
        <begin position="251"/>
        <end position="271"/>
    </location>
</feature>
<evidence type="ECO:0000259" key="9">
    <source>
        <dbReference type="PROSITE" id="PS50928"/>
    </source>
</evidence>
<dbReference type="SUPFAM" id="SSF161098">
    <property type="entry name" value="MetI-like"/>
    <property type="match status" value="1"/>
</dbReference>
<feature type="domain" description="ABC transmembrane type-1" evidence="9">
    <location>
        <begin position="65"/>
        <end position="270"/>
    </location>
</feature>
<dbReference type="OrthoDB" id="57323at2"/>
<keyword evidence="5 8" id="KW-0812">Transmembrane</keyword>
<dbReference type="EMBL" id="FONT01000005">
    <property type="protein sequence ID" value="SFE86738.1"/>
    <property type="molecule type" value="Genomic_DNA"/>
</dbReference>
<dbReference type="Proteomes" id="UP000199516">
    <property type="component" value="Unassembled WGS sequence"/>
</dbReference>
<evidence type="ECO:0000256" key="2">
    <source>
        <dbReference type="ARBA" id="ARBA00007069"/>
    </source>
</evidence>
<evidence type="ECO:0000313" key="11">
    <source>
        <dbReference type="Proteomes" id="UP000199516"/>
    </source>
</evidence>
<accession>A0A1I2E2E3</accession>
<dbReference type="PANTHER" id="PTHR42929:SF1">
    <property type="entry name" value="INNER MEMBRANE ABC TRANSPORTER PERMEASE PROTEIN YDCU-RELATED"/>
    <property type="match status" value="1"/>
</dbReference>
<comment type="subcellular location">
    <subcellularLocation>
        <location evidence="1 8">Cell membrane</location>
        <topology evidence="1 8">Multi-pass membrane protein</topology>
    </subcellularLocation>
</comment>
<keyword evidence="3 8" id="KW-0813">Transport</keyword>
<evidence type="ECO:0000256" key="3">
    <source>
        <dbReference type="ARBA" id="ARBA00022448"/>
    </source>
</evidence>
<dbReference type="GO" id="GO:0055085">
    <property type="term" value="P:transmembrane transport"/>
    <property type="evidence" value="ECO:0007669"/>
    <property type="project" value="InterPro"/>
</dbReference>
<keyword evidence="7 8" id="KW-0472">Membrane</keyword>
<gene>
    <name evidence="10" type="ORF">SAMN05192532_10543</name>
</gene>
<dbReference type="GO" id="GO:0005886">
    <property type="term" value="C:plasma membrane"/>
    <property type="evidence" value="ECO:0007669"/>
    <property type="project" value="UniProtKB-SubCell"/>
</dbReference>
<keyword evidence="6 8" id="KW-1133">Transmembrane helix</keyword>
<evidence type="ECO:0000256" key="4">
    <source>
        <dbReference type="ARBA" id="ARBA00022475"/>
    </source>
</evidence>
<dbReference type="CDD" id="cd06261">
    <property type="entry name" value="TM_PBP2"/>
    <property type="match status" value="1"/>
</dbReference>
<feature type="transmembrane region" description="Helical" evidence="8">
    <location>
        <begin position="201"/>
        <end position="224"/>
    </location>
</feature>
<name>A0A1I2E2E3_9BACI</name>
<evidence type="ECO:0000256" key="6">
    <source>
        <dbReference type="ARBA" id="ARBA00022989"/>
    </source>
</evidence>
<sequence length="284" mass="31578">MVRNIKAAYLMLSPTIIWLLAFLVVPVAMIAIISFTTNTGFGGILYEFSTEAYTLAFSSLYAQAIWQSLWWAGLATLSCVLIGYPFAYFIAHAGKWKNLLLLLVMIPFWTNLLIRLYSWIILMNNQGAINNLLIKLGIISEPITMLYTPFAVIIGLVYGFLPFMILPIYASIEQLNQSYLEAAEDLGANPVRTFFRVTLPLTFPGVLSGIVMTFVPAVSVFVVTDLLTGGRLLMIGNVIKDAFLVEMNWQLGSAISLLLMALVLISIVILMKFTSKNNETSSFM</sequence>
<dbReference type="STRING" id="930128.SAMN05192532_10543"/>
<dbReference type="PROSITE" id="PS50928">
    <property type="entry name" value="ABC_TM1"/>
    <property type="match status" value="1"/>
</dbReference>
<evidence type="ECO:0000256" key="5">
    <source>
        <dbReference type="ARBA" id="ARBA00022692"/>
    </source>
</evidence>
<dbReference type="InterPro" id="IPR000515">
    <property type="entry name" value="MetI-like"/>
</dbReference>
<proteinExistence type="inferred from homology"/>
<dbReference type="AlphaFoldDB" id="A0A1I2E2E3"/>
<reference evidence="10 11" key="1">
    <citation type="submission" date="2016-10" db="EMBL/GenBank/DDBJ databases">
        <authorList>
            <person name="de Groot N.N."/>
        </authorList>
    </citation>
    <scope>NUCLEOTIDE SEQUENCE [LARGE SCALE GENOMIC DNA]</scope>
    <source>
        <strain evidence="10 11">DSM 23995</strain>
    </source>
</reference>
<dbReference type="PANTHER" id="PTHR42929">
    <property type="entry name" value="INNER MEMBRANE ABC TRANSPORTER PERMEASE PROTEIN YDCU-RELATED-RELATED"/>
    <property type="match status" value="1"/>
</dbReference>
<dbReference type="Pfam" id="PF00528">
    <property type="entry name" value="BPD_transp_1"/>
    <property type="match status" value="1"/>
</dbReference>
<comment type="similarity">
    <text evidence="2">Belongs to the binding-protein-dependent transport system permease family. CysTW subfamily.</text>
</comment>
<keyword evidence="4" id="KW-1003">Cell membrane</keyword>
<dbReference type="Gene3D" id="1.10.3720.10">
    <property type="entry name" value="MetI-like"/>
    <property type="match status" value="1"/>
</dbReference>
<evidence type="ECO:0000256" key="7">
    <source>
        <dbReference type="ARBA" id="ARBA00023136"/>
    </source>
</evidence>
<keyword evidence="11" id="KW-1185">Reference proteome</keyword>
<organism evidence="10 11">
    <name type="scientific">Alteribacillus iranensis</name>
    <dbReference type="NCBI Taxonomy" id="930128"/>
    <lineage>
        <taxon>Bacteria</taxon>
        <taxon>Bacillati</taxon>
        <taxon>Bacillota</taxon>
        <taxon>Bacilli</taxon>
        <taxon>Bacillales</taxon>
        <taxon>Bacillaceae</taxon>
        <taxon>Alteribacillus</taxon>
    </lineage>
</organism>
<protein>
    <submittedName>
        <fullName evidence="10">Spermidine/putrescine transport system permease protein</fullName>
    </submittedName>
</protein>